<keyword evidence="3" id="KW-1185">Reference proteome</keyword>
<dbReference type="Proteomes" id="UP001596425">
    <property type="component" value="Unassembled WGS sequence"/>
</dbReference>
<dbReference type="InterPro" id="IPR025629">
    <property type="entry name" value="DUF4287"/>
</dbReference>
<dbReference type="EMBL" id="JBHSVR010000001">
    <property type="protein sequence ID" value="MFC6635754.1"/>
    <property type="molecule type" value="Genomic_DNA"/>
</dbReference>
<protein>
    <submittedName>
        <fullName evidence="2">DUF4287 domain-containing protein</fullName>
    </submittedName>
</protein>
<name>A0ABW1YWD3_9GAMM</name>
<feature type="compositionally biased region" description="Basic and acidic residues" evidence="1">
    <location>
        <begin position="72"/>
        <end position="83"/>
    </location>
</feature>
<evidence type="ECO:0000256" key="1">
    <source>
        <dbReference type="SAM" id="MobiDB-lite"/>
    </source>
</evidence>
<accession>A0ABW1YWD3</accession>
<reference evidence="3" key="1">
    <citation type="journal article" date="2019" name="Int. J. Syst. Evol. Microbiol.">
        <title>The Global Catalogue of Microorganisms (GCM) 10K type strain sequencing project: providing services to taxonomists for standard genome sequencing and annotation.</title>
        <authorList>
            <consortium name="The Broad Institute Genomics Platform"/>
            <consortium name="The Broad Institute Genome Sequencing Center for Infectious Disease"/>
            <person name="Wu L."/>
            <person name="Ma J."/>
        </authorList>
    </citation>
    <scope>NUCLEOTIDE SEQUENCE [LARGE SCALE GENOMIC DNA]</scope>
    <source>
        <strain evidence="3">CGMCC 1.13718</strain>
    </source>
</reference>
<feature type="region of interest" description="Disordered" evidence="1">
    <location>
        <begin position="72"/>
        <end position="112"/>
    </location>
</feature>
<gene>
    <name evidence="2" type="ORF">ACFQBM_20990</name>
</gene>
<dbReference type="RefSeq" id="WP_193195016.1">
    <property type="nucleotide sequence ID" value="NZ_JACZFR010000072.1"/>
</dbReference>
<evidence type="ECO:0000313" key="3">
    <source>
        <dbReference type="Proteomes" id="UP001596425"/>
    </source>
</evidence>
<sequence>MSFQAYLDNIETKTGLTPRQFINLVKEKGYDSPDTKAGTIIAWLKADYDLGRGHAMALVHVIKKGPKIDAKHVGSDGVHRDESDTLWLDGMPTGRPDDETSDPPIVVEQGSE</sequence>
<evidence type="ECO:0000313" key="2">
    <source>
        <dbReference type="EMBL" id="MFC6635754.1"/>
    </source>
</evidence>
<organism evidence="2 3">
    <name type="scientific">Microbulbifer taiwanensis</name>
    <dbReference type="NCBI Taxonomy" id="986746"/>
    <lineage>
        <taxon>Bacteria</taxon>
        <taxon>Pseudomonadati</taxon>
        <taxon>Pseudomonadota</taxon>
        <taxon>Gammaproteobacteria</taxon>
        <taxon>Cellvibrionales</taxon>
        <taxon>Microbulbiferaceae</taxon>
        <taxon>Microbulbifer</taxon>
    </lineage>
</organism>
<dbReference type="Pfam" id="PF14117">
    <property type="entry name" value="DUF4287"/>
    <property type="match status" value="1"/>
</dbReference>
<proteinExistence type="predicted"/>
<comment type="caution">
    <text evidence="2">The sequence shown here is derived from an EMBL/GenBank/DDBJ whole genome shotgun (WGS) entry which is preliminary data.</text>
</comment>